<dbReference type="EMBL" id="AJVK01011486">
    <property type="status" value="NOT_ANNOTATED_CDS"/>
    <property type="molecule type" value="Genomic_DNA"/>
</dbReference>
<name>A0A1B0GMJ8_PHLPP</name>
<evidence type="ECO:0000313" key="1">
    <source>
        <dbReference type="EnsemblMetazoa" id="PPAI002383-PA"/>
    </source>
</evidence>
<dbReference type="VEuPathDB" id="VectorBase:PPAI002383"/>
<keyword evidence="2" id="KW-1185">Reference proteome</keyword>
<sequence length="169" mass="19559">MCVSVYISQLDQPPENFIRNIDFANVFDLYYPSLYSVTILHIYIRESINLQYHFLPGGRGVRSERETEIPNTAYRRAYYIHLVHFIIHIPPHCIPPPRHVRPKSTIIALAPIYQKIYHALCGGCYVENDGDQSETTMVTIRTKLTKNTSPIVAWDALKIYQLFTTLTDT</sequence>
<dbReference type="EnsemblMetazoa" id="PPAI002383-RA">
    <property type="protein sequence ID" value="PPAI002383-PA"/>
    <property type="gene ID" value="PPAI002383"/>
</dbReference>
<protein>
    <submittedName>
        <fullName evidence="1">Uncharacterized protein</fullName>
    </submittedName>
</protein>
<reference evidence="1" key="1">
    <citation type="submission" date="2022-08" db="UniProtKB">
        <authorList>
            <consortium name="EnsemblMetazoa"/>
        </authorList>
    </citation>
    <scope>IDENTIFICATION</scope>
    <source>
        <strain evidence="1">Israel</strain>
    </source>
</reference>
<dbReference type="AlphaFoldDB" id="A0A1B0GMJ8"/>
<accession>A0A1B0GMJ8</accession>
<evidence type="ECO:0000313" key="2">
    <source>
        <dbReference type="Proteomes" id="UP000092462"/>
    </source>
</evidence>
<proteinExistence type="predicted"/>
<organism evidence="1 2">
    <name type="scientific">Phlebotomus papatasi</name>
    <name type="common">Sandfly</name>
    <dbReference type="NCBI Taxonomy" id="29031"/>
    <lineage>
        <taxon>Eukaryota</taxon>
        <taxon>Metazoa</taxon>
        <taxon>Ecdysozoa</taxon>
        <taxon>Arthropoda</taxon>
        <taxon>Hexapoda</taxon>
        <taxon>Insecta</taxon>
        <taxon>Pterygota</taxon>
        <taxon>Neoptera</taxon>
        <taxon>Endopterygota</taxon>
        <taxon>Diptera</taxon>
        <taxon>Nematocera</taxon>
        <taxon>Psychodoidea</taxon>
        <taxon>Psychodidae</taxon>
        <taxon>Phlebotomus</taxon>
        <taxon>Phlebotomus</taxon>
    </lineage>
</organism>
<dbReference type="Proteomes" id="UP000092462">
    <property type="component" value="Unassembled WGS sequence"/>
</dbReference>